<evidence type="ECO:0000313" key="3">
    <source>
        <dbReference type="Proteomes" id="UP001184828"/>
    </source>
</evidence>
<gene>
    <name evidence="2" type="ORF">J2738_000992</name>
</gene>
<accession>A0AAE3XUL5</accession>
<feature type="region of interest" description="Disordered" evidence="1">
    <location>
        <begin position="40"/>
        <end position="102"/>
    </location>
</feature>
<dbReference type="Proteomes" id="UP001184828">
    <property type="component" value="Unassembled WGS sequence"/>
</dbReference>
<protein>
    <recommendedName>
        <fullName evidence="4">DUF3606 domain-containing protein</fullName>
    </recommendedName>
</protein>
<comment type="caution">
    <text evidence="2">The sequence shown here is derived from an EMBL/GenBank/DDBJ whole genome shotgun (WGS) entry which is preliminary data.</text>
</comment>
<evidence type="ECO:0000256" key="1">
    <source>
        <dbReference type="SAM" id="MobiDB-lite"/>
    </source>
</evidence>
<evidence type="ECO:0008006" key="4">
    <source>
        <dbReference type="Google" id="ProtNLM"/>
    </source>
</evidence>
<dbReference type="Pfam" id="PF12244">
    <property type="entry name" value="DUF3606"/>
    <property type="match status" value="1"/>
</dbReference>
<reference evidence="2" key="1">
    <citation type="submission" date="2023-07" db="EMBL/GenBank/DDBJ databases">
        <title>Sorghum-associated microbial communities from plants grown in Nebraska, USA.</title>
        <authorList>
            <person name="Schachtman D."/>
        </authorList>
    </citation>
    <scope>NUCLEOTIDE SEQUENCE</scope>
    <source>
        <strain evidence="2">DS2114</strain>
    </source>
</reference>
<proteinExistence type="predicted"/>
<dbReference type="InterPro" id="IPR022037">
    <property type="entry name" value="DUF3606"/>
</dbReference>
<name>A0AAE3XUL5_VARPD</name>
<feature type="compositionally biased region" description="Basic and acidic residues" evidence="1">
    <location>
        <begin position="52"/>
        <end position="70"/>
    </location>
</feature>
<dbReference type="AlphaFoldDB" id="A0AAE3XUL5"/>
<sequence length="156" mass="17512">MHLGHTVQGEPVEIFPSLGSSCLDEPLLRHPMDAVFPTATRTAARPRKKRNWLHETSRNRSRRQHVEHVLHQPWRPAGMAASPGGETPVSNPPGDPAMPDDMEIRVPQDDERIDITDLKEVDYWTKCFGVSEARLRMAVASAGSMKDDLRIYLGLP</sequence>
<organism evidence="2 3">
    <name type="scientific">Variovorax paradoxus</name>
    <dbReference type="NCBI Taxonomy" id="34073"/>
    <lineage>
        <taxon>Bacteria</taxon>
        <taxon>Pseudomonadati</taxon>
        <taxon>Pseudomonadota</taxon>
        <taxon>Betaproteobacteria</taxon>
        <taxon>Burkholderiales</taxon>
        <taxon>Comamonadaceae</taxon>
        <taxon>Variovorax</taxon>
    </lineage>
</organism>
<evidence type="ECO:0000313" key="2">
    <source>
        <dbReference type="EMBL" id="MDR6424870.1"/>
    </source>
</evidence>
<dbReference type="RefSeq" id="WP_309924849.1">
    <property type="nucleotide sequence ID" value="NZ_JAVDQZ010000001.1"/>
</dbReference>
<dbReference type="EMBL" id="JAVDQZ010000001">
    <property type="protein sequence ID" value="MDR6424870.1"/>
    <property type="molecule type" value="Genomic_DNA"/>
</dbReference>